<dbReference type="EMBL" id="CACRYJ010000071">
    <property type="protein sequence ID" value="VZO40464.1"/>
    <property type="molecule type" value="Genomic_DNA"/>
</dbReference>
<feature type="domain" description="CBS" evidence="10">
    <location>
        <begin position="95"/>
        <end position="152"/>
    </location>
</feature>
<keyword evidence="1 6" id="KW-0660">Purine salvage</keyword>
<dbReference type="SUPFAM" id="SSF54631">
    <property type="entry name" value="CBS-domain pair"/>
    <property type="match status" value="1"/>
</dbReference>
<feature type="binding site" description="in other chain" evidence="8">
    <location>
        <position position="307"/>
    </location>
    <ligand>
        <name>K(+)</name>
        <dbReference type="ChEBI" id="CHEBI:29103"/>
        <note>ligand shared between two tetrameric partners</note>
    </ligand>
</feature>
<comment type="similarity">
    <text evidence="6">Belongs to the IMPDH/GMPR family. GuaB1 subfamily.</text>
</comment>
<keyword evidence="4 6" id="KW-0560">Oxidoreductase</keyword>
<comment type="catalytic activity">
    <reaction evidence="6">
        <text>IMP + NH4(+) + NADP(+) = GMP + NADPH + 2 H(+)</text>
        <dbReference type="Rhea" id="RHEA:17185"/>
        <dbReference type="ChEBI" id="CHEBI:15378"/>
        <dbReference type="ChEBI" id="CHEBI:28938"/>
        <dbReference type="ChEBI" id="CHEBI:57783"/>
        <dbReference type="ChEBI" id="CHEBI:58053"/>
        <dbReference type="ChEBI" id="CHEBI:58115"/>
        <dbReference type="ChEBI" id="CHEBI:58349"/>
        <dbReference type="EC" id="1.7.1.7"/>
    </reaction>
</comment>
<dbReference type="GO" id="GO:0005829">
    <property type="term" value="C:cytosol"/>
    <property type="evidence" value="ECO:0007669"/>
    <property type="project" value="TreeGrafter"/>
</dbReference>
<evidence type="ECO:0000256" key="8">
    <source>
        <dbReference type="PIRSR" id="PIRSR000130-4"/>
    </source>
</evidence>
<dbReference type="PROSITE" id="PS51371">
    <property type="entry name" value="CBS"/>
    <property type="match status" value="1"/>
</dbReference>
<dbReference type="PANTHER" id="PTHR43170">
    <property type="entry name" value="GMP REDUCTASE"/>
    <property type="match status" value="1"/>
</dbReference>
<dbReference type="InterPro" id="IPR001093">
    <property type="entry name" value="IMP_DH_GMPRt"/>
</dbReference>
<feature type="binding site" evidence="6">
    <location>
        <begin position="300"/>
        <end position="302"/>
    </location>
    <ligand>
        <name>NADP(+)</name>
        <dbReference type="ChEBI" id="CHEBI:58349"/>
    </ligand>
</feature>
<evidence type="ECO:0000256" key="6">
    <source>
        <dbReference type="HAMAP-Rule" id="MF_02250"/>
    </source>
</evidence>
<comment type="caution">
    <text evidence="11">The sequence shown here is derived from an EMBL/GenBank/DDBJ whole genome shotgun (WGS) entry which is preliminary data.</text>
</comment>
<dbReference type="GO" id="GO:0003920">
    <property type="term" value="F:GMP reductase activity"/>
    <property type="evidence" value="ECO:0007669"/>
    <property type="project" value="UniProtKB-UniRule"/>
</dbReference>
<dbReference type="Pfam" id="PF00571">
    <property type="entry name" value="CBS"/>
    <property type="match status" value="2"/>
</dbReference>
<protein>
    <recommendedName>
        <fullName evidence="6">GMP reductase</fullName>
        <ecNumber evidence="6">1.7.1.7</ecNumber>
    </recommendedName>
    <alternativeName>
        <fullName evidence="6">Guanosine 5'-monophosphate reductase</fullName>
        <shortName evidence="6">GMPR</shortName>
    </alternativeName>
</protein>
<dbReference type="RefSeq" id="WP_156743734.1">
    <property type="nucleotide sequence ID" value="NZ_CACRYJ010000071.1"/>
</dbReference>
<accession>A0A7M4DSM0</accession>
<evidence type="ECO:0000259" key="10">
    <source>
        <dbReference type="PROSITE" id="PS51371"/>
    </source>
</evidence>
<keyword evidence="5 9" id="KW-0129">CBS domain</keyword>
<evidence type="ECO:0000256" key="4">
    <source>
        <dbReference type="ARBA" id="ARBA00023002"/>
    </source>
</evidence>
<feature type="binding site" evidence="7">
    <location>
        <begin position="250"/>
        <end position="252"/>
    </location>
    <ligand>
        <name>NAD(+)</name>
        <dbReference type="ChEBI" id="CHEBI:57540"/>
    </ligand>
</feature>
<dbReference type="CDD" id="cd02205">
    <property type="entry name" value="CBS_pair_SF"/>
    <property type="match status" value="1"/>
</dbReference>
<comment type="function">
    <text evidence="6">Involved in the purine-salvage pathway. Catalyzes the NADPH-dependent conversion of GMP to IMP.</text>
</comment>
<dbReference type="PIRSF" id="PIRSF000130">
    <property type="entry name" value="IMPDH"/>
    <property type="match status" value="1"/>
</dbReference>
<dbReference type="Gene3D" id="3.20.20.70">
    <property type="entry name" value="Aldolase class I"/>
    <property type="match status" value="1"/>
</dbReference>
<comment type="pathway">
    <text evidence="6">Purine metabolism; IMP biosynthesis via salvage pathway.</text>
</comment>
<keyword evidence="3 6" id="KW-0521">NADP</keyword>
<organism evidence="11 12">
    <name type="scientific">Occultella aeris</name>
    <dbReference type="NCBI Taxonomy" id="2761496"/>
    <lineage>
        <taxon>Bacteria</taxon>
        <taxon>Bacillati</taxon>
        <taxon>Actinomycetota</taxon>
        <taxon>Actinomycetes</taxon>
        <taxon>Micrococcales</taxon>
        <taxon>Ruaniaceae</taxon>
        <taxon>Occultella</taxon>
    </lineage>
</organism>
<feature type="active site" description="Thioimidate intermediate" evidence="6">
    <location>
        <position position="307"/>
    </location>
</feature>
<evidence type="ECO:0000313" key="11">
    <source>
        <dbReference type="EMBL" id="VZO40464.1"/>
    </source>
</evidence>
<sequence>MRFLPGHTITHDLTYGDVFLAPSYSDVASRFDVDLASSDGTGTTIPVVVANMTAISGRRMAETVARRGGLAILPQDVPLDEVSRTIASVKARHTVLETPVTVGRTDTVHTILTLIDKRSHGAAVVVSDGRPIGVVTRRDCQGVDQFAQAHEVMTPDPTVLDLRVLEGPDALRTAFETQYAARRRFSPVVDAEGVLVGVLTRTGALRSSIYTPAVDAAGRMRVGAAIGVNGDVAAHATGLLEAGADVLVVDTAHGHQSKMIEALRAVRSLDPQVPVVAGNVVTPDGVSDLVEAGADIVKVGVGPGAMCTTRMMTAVGRPQFSAVLECAARAKELGAHVWADGGVRYPRDVALALAAGASQVMIGSWFAGTHESTGDLHTDADGRTYKESFGMASARAVAARTSSTSTPFERARKALYEEGISSSRMYLDPDRPGVEDLLDHITSGLRSSCTYAGARSVAEFADKALVGLQSTVGYDEGRPLPAGW</sequence>
<dbReference type="PANTHER" id="PTHR43170:SF5">
    <property type="entry name" value="GMP REDUCTASE"/>
    <property type="match status" value="1"/>
</dbReference>
<dbReference type="InterPro" id="IPR046342">
    <property type="entry name" value="CBS_dom_sf"/>
</dbReference>
<evidence type="ECO:0000256" key="3">
    <source>
        <dbReference type="ARBA" id="ARBA00022857"/>
    </source>
</evidence>
<dbReference type="GO" id="GO:0003938">
    <property type="term" value="F:IMP dehydrogenase activity"/>
    <property type="evidence" value="ECO:0007669"/>
    <property type="project" value="InterPro"/>
</dbReference>
<dbReference type="NCBIfam" id="TIGR01303">
    <property type="entry name" value="IMP_DH_rel_1"/>
    <property type="match status" value="1"/>
</dbReference>
<dbReference type="FunFam" id="3.20.20.70:FF:000424">
    <property type="entry name" value="Inosine-5'-monophosphate dehydrogenase 2"/>
    <property type="match status" value="1"/>
</dbReference>
<evidence type="ECO:0000256" key="7">
    <source>
        <dbReference type="PIRSR" id="PIRSR000130-3"/>
    </source>
</evidence>
<feature type="binding site" evidence="7">
    <location>
        <begin position="300"/>
        <end position="302"/>
    </location>
    <ligand>
        <name>NAD(+)</name>
        <dbReference type="ChEBI" id="CHEBI:57540"/>
    </ligand>
</feature>
<keyword evidence="12" id="KW-1185">Reference proteome</keyword>
<dbReference type="AlphaFoldDB" id="A0A7M4DSM0"/>
<evidence type="ECO:0000256" key="1">
    <source>
        <dbReference type="ARBA" id="ARBA00022726"/>
    </source>
</evidence>
<evidence type="ECO:0000256" key="5">
    <source>
        <dbReference type="ARBA" id="ARBA00023122"/>
    </source>
</evidence>
<evidence type="ECO:0000256" key="2">
    <source>
        <dbReference type="ARBA" id="ARBA00022737"/>
    </source>
</evidence>
<gene>
    <name evidence="11" type="primary">guaB_2</name>
    <name evidence="6" type="synonym">guaB1</name>
    <name evidence="11" type="ORF">HALOF300_05168</name>
</gene>
<dbReference type="GO" id="GO:0032264">
    <property type="term" value="P:IMP salvage"/>
    <property type="evidence" value="ECO:0007669"/>
    <property type="project" value="UniProtKB-UniRule"/>
</dbReference>
<dbReference type="InterPro" id="IPR013785">
    <property type="entry name" value="Aldolase_TIM"/>
</dbReference>
<keyword evidence="8" id="KW-0630">Potassium</keyword>
<keyword evidence="2" id="KW-0677">Repeat</keyword>
<evidence type="ECO:0000256" key="9">
    <source>
        <dbReference type="PROSITE-ProRule" id="PRU00703"/>
    </source>
</evidence>
<evidence type="ECO:0000313" key="12">
    <source>
        <dbReference type="Proteomes" id="UP000419743"/>
    </source>
</evidence>
<dbReference type="InterPro" id="IPR000644">
    <property type="entry name" value="CBS_dom"/>
</dbReference>
<proteinExistence type="inferred from homology"/>
<dbReference type="CDD" id="cd00381">
    <property type="entry name" value="IMPDH"/>
    <property type="match status" value="1"/>
</dbReference>
<dbReference type="InterPro" id="IPR005991">
    <property type="entry name" value="GUAB1"/>
</dbReference>
<dbReference type="EC" id="1.7.1.7" evidence="6"/>
<feature type="binding site" evidence="6">
    <location>
        <begin position="250"/>
        <end position="252"/>
    </location>
    <ligand>
        <name>NADP(+)</name>
        <dbReference type="ChEBI" id="CHEBI:58349"/>
    </ligand>
</feature>
<keyword evidence="7" id="KW-0520">NAD</keyword>
<comment type="cofactor">
    <cofactor evidence="6">
        <name>a monovalent cation</name>
        <dbReference type="ChEBI" id="CHEBI:60242"/>
    </cofactor>
</comment>
<dbReference type="NCBIfam" id="NF005869">
    <property type="entry name" value="PRK07807.1"/>
    <property type="match status" value="1"/>
</dbReference>
<feature type="binding site" description="in other chain" evidence="8">
    <location>
        <position position="304"/>
    </location>
    <ligand>
        <name>K(+)</name>
        <dbReference type="ChEBI" id="CHEBI:29103"/>
        <note>ligand shared between two tetrameric partners</note>
    </ligand>
</feature>
<dbReference type="Pfam" id="PF00478">
    <property type="entry name" value="IMPDH"/>
    <property type="match status" value="1"/>
</dbReference>
<dbReference type="HAMAP" id="MF_02250">
    <property type="entry name" value="GMPR_GuaB1"/>
    <property type="match status" value="1"/>
</dbReference>
<feature type="binding site" description="in other chain" evidence="8">
    <location>
        <position position="302"/>
    </location>
    <ligand>
        <name>K(+)</name>
        <dbReference type="ChEBI" id="CHEBI:29103"/>
        <note>ligand shared between two tetrameric partners</note>
    </ligand>
</feature>
<dbReference type="GO" id="GO:0006166">
    <property type="term" value="P:purine ribonucleoside salvage"/>
    <property type="evidence" value="ECO:0007669"/>
    <property type="project" value="UniProtKB-KW"/>
</dbReference>
<dbReference type="Proteomes" id="UP000419743">
    <property type="component" value="Unassembled WGS sequence"/>
</dbReference>
<dbReference type="InterPro" id="IPR005990">
    <property type="entry name" value="IMP_DH"/>
</dbReference>
<dbReference type="SMART" id="SM01240">
    <property type="entry name" value="IMPDH"/>
    <property type="match status" value="1"/>
</dbReference>
<dbReference type="SUPFAM" id="SSF51412">
    <property type="entry name" value="Inosine monophosphate dehydrogenase (IMPDH)"/>
    <property type="match status" value="1"/>
</dbReference>
<reference evidence="11 12" key="1">
    <citation type="submission" date="2019-11" db="EMBL/GenBank/DDBJ databases">
        <authorList>
            <person name="Criscuolo A."/>
        </authorList>
    </citation>
    <scope>NUCLEOTIDE SEQUENCE [LARGE SCALE GENOMIC DNA]</scope>
    <source>
        <strain evidence="11">CIP111667</strain>
    </source>
</reference>
<name>A0A7M4DSM0_9MICO</name>
<dbReference type="InterPro" id="IPR050139">
    <property type="entry name" value="GMP_reductase"/>
</dbReference>